<keyword evidence="6" id="KW-1185">Reference proteome</keyword>
<dbReference type="Proteomes" id="UP000298652">
    <property type="component" value="Chromosome 8"/>
</dbReference>
<dbReference type="InterPro" id="IPR036638">
    <property type="entry name" value="HLH_DNA-bd_sf"/>
</dbReference>
<evidence type="ECO:0000313" key="5">
    <source>
        <dbReference type="EMBL" id="TKV99680.1"/>
    </source>
</evidence>
<evidence type="ECO:0000256" key="3">
    <source>
        <dbReference type="ARBA" id="ARBA00023163"/>
    </source>
</evidence>
<evidence type="ECO:0000259" key="4">
    <source>
        <dbReference type="PROSITE" id="PS50888"/>
    </source>
</evidence>
<dbReference type="InterPro" id="IPR015660">
    <property type="entry name" value="MASH1/Ascl1a-like"/>
</dbReference>
<accession>A0A4U6TC97</accession>
<comment type="similarity">
    <text evidence="1">Belongs to the bHLH protein family.</text>
</comment>
<dbReference type="OMA" id="AATHRIF"/>
<dbReference type="Gene3D" id="4.10.280.10">
    <property type="entry name" value="Helix-loop-helix DNA-binding domain"/>
    <property type="match status" value="1"/>
</dbReference>
<name>A0A4U6TC97_SETVI</name>
<organism evidence="5 6">
    <name type="scientific">Setaria viridis</name>
    <name type="common">Green bristlegrass</name>
    <name type="synonym">Setaria italica subsp. viridis</name>
    <dbReference type="NCBI Taxonomy" id="4556"/>
    <lineage>
        <taxon>Eukaryota</taxon>
        <taxon>Viridiplantae</taxon>
        <taxon>Streptophyta</taxon>
        <taxon>Embryophyta</taxon>
        <taxon>Tracheophyta</taxon>
        <taxon>Spermatophyta</taxon>
        <taxon>Magnoliopsida</taxon>
        <taxon>Liliopsida</taxon>
        <taxon>Poales</taxon>
        <taxon>Poaceae</taxon>
        <taxon>PACMAD clade</taxon>
        <taxon>Panicoideae</taxon>
        <taxon>Panicodae</taxon>
        <taxon>Paniceae</taxon>
        <taxon>Cenchrinae</taxon>
        <taxon>Setaria</taxon>
    </lineage>
</organism>
<evidence type="ECO:0000256" key="1">
    <source>
        <dbReference type="ARBA" id="ARBA00005510"/>
    </source>
</evidence>
<dbReference type="PANTHER" id="PTHR13935">
    <property type="entry name" value="ACHAETE-SCUTE TRANSCRIPTION FACTOR-RELATED"/>
    <property type="match status" value="1"/>
</dbReference>
<dbReference type="Pfam" id="PF00010">
    <property type="entry name" value="HLH"/>
    <property type="match status" value="1"/>
</dbReference>
<dbReference type="GO" id="GO:0000981">
    <property type="term" value="F:DNA-binding transcription factor activity, RNA polymerase II-specific"/>
    <property type="evidence" value="ECO:0007669"/>
    <property type="project" value="TreeGrafter"/>
</dbReference>
<keyword evidence="3" id="KW-0804">Transcription</keyword>
<dbReference type="InterPro" id="IPR011598">
    <property type="entry name" value="bHLH_dom"/>
</dbReference>
<gene>
    <name evidence="5" type="ORF">SEVIR_8G059300v2</name>
</gene>
<evidence type="ECO:0000313" key="6">
    <source>
        <dbReference type="Proteomes" id="UP000298652"/>
    </source>
</evidence>
<dbReference type="GO" id="GO:0046983">
    <property type="term" value="F:protein dimerization activity"/>
    <property type="evidence" value="ECO:0007669"/>
    <property type="project" value="InterPro"/>
</dbReference>
<feature type="domain" description="BHLH" evidence="4">
    <location>
        <begin position="12"/>
        <end position="75"/>
    </location>
</feature>
<dbReference type="EMBL" id="CM016559">
    <property type="protein sequence ID" value="TKV99680.1"/>
    <property type="molecule type" value="Genomic_DNA"/>
</dbReference>
<dbReference type="AlphaFoldDB" id="A0A4U6TC97"/>
<dbReference type="SUPFAM" id="SSF47459">
    <property type="entry name" value="HLH, helix-loop-helix DNA-binding domain"/>
    <property type="match status" value="1"/>
</dbReference>
<dbReference type="PROSITE" id="PS50888">
    <property type="entry name" value="BHLH"/>
    <property type="match status" value="1"/>
</dbReference>
<dbReference type="Gramene" id="TKV99680">
    <property type="protein sequence ID" value="TKV99680"/>
    <property type="gene ID" value="SEVIR_8G059300v2"/>
</dbReference>
<dbReference type="PANTHER" id="PTHR13935:SF52">
    <property type="entry name" value="OS01G0108400 PROTEIN"/>
    <property type="match status" value="1"/>
</dbReference>
<protein>
    <recommendedName>
        <fullName evidence="4">BHLH domain-containing protein</fullName>
    </recommendedName>
</protein>
<dbReference type="GO" id="GO:0000977">
    <property type="term" value="F:RNA polymerase II transcription regulatory region sequence-specific DNA binding"/>
    <property type="evidence" value="ECO:0007669"/>
    <property type="project" value="TreeGrafter"/>
</dbReference>
<sequence length="176" mass="19190">MLVGAAAATTYGDGGGAKEIERRRRQQMKALCARLASRRLLIFIFPDNNYMVVCMQVKMNQFDILDAVVSYIKELKEMVEQLEQQRSSAAKPGGVGSEEAPTEEMAVAPVVLALLQPQDGSILDVAVICSVRQSLILHEVITVLEEEGAERLYGLNCSHRLIGRLCNLGGLDGSRG</sequence>
<proteinExistence type="inferred from homology"/>
<reference evidence="5" key="1">
    <citation type="submission" date="2019-03" db="EMBL/GenBank/DDBJ databases">
        <title>WGS assembly of Setaria viridis.</title>
        <authorList>
            <person name="Huang P."/>
            <person name="Jenkins J."/>
            <person name="Grimwood J."/>
            <person name="Barry K."/>
            <person name="Healey A."/>
            <person name="Mamidi S."/>
            <person name="Sreedasyam A."/>
            <person name="Shu S."/>
            <person name="Feldman M."/>
            <person name="Wu J."/>
            <person name="Yu Y."/>
            <person name="Chen C."/>
            <person name="Johnson J."/>
            <person name="Rokhsar D."/>
            <person name="Baxter I."/>
            <person name="Schmutz J."/>
            <person name="Brutnell T."/>
            <person name="Kellogg E."/>
        </authorList>
    </citation>
    <scope>NUCLEOTIDE SEQUENCE [LARGE SCALE GENOMIC DNA]</scope>
</reference>
<dbReference type="GO" id="GO:0090575">
    <property type="term" value="C:RNA polymerase II transcription regulator complex"/>
    <property type="evidence" value="ECO:0007669"/>
    <property type="project" value="TreeGrafter"/>
</dbReference>
<evidence type="ECO:0000256" key="2">
    <source>
        <dbReference type="ARBA" id="ARBA00023015"/>
    </source>
</evidence>
<keyword evidence="2" id="KW-0805">Transcription regulation</keyword>